<evidence type="ECO:0000256" key="4">
    <source>
        <dbReference type="ARBA" id="ARBA00022692"/>
    </source>
</evidence>
<dbReference type="InterPro" id="IPR017452">
    <property type="entry name" value="GPCR_Rhodpsn_7TM"/>
</dbReference>
<feature type="transmembrane region" description="Helical" evidence="14">
    <location>
        <begin position="269"/>
        <end position="288"/>
    </location>
</feature>
<comment type="caution">
    <text evidence="16">The sequence shown here is derived from an EMBL/GenBank/DDBJ whole genome shotgun (WGS) entry which is preliminary data.</text>
</comment>
<dbReference type="GO" id="GO:0004930">
    <property type="term" value="F:G protein-coupled receptor activity"/>
    <property type="evidence" value="ECO:0007669"/>
    <property type="project" value="UniProtKB-KW"/>
</dbReference>
<keyword evidence="5 14" id="KW-0552">Olfaction</keyword>
<evidence type="ECO:0000256" key="9">
    <source>
        <dbReference type="ARBA" id="ARBA00023157"/>
    </source>
</evidence>
<evidence type="ECO:0000256" key="7">
    <source>
        <dbReference type="ARBA" id="ARBA00023040"/>
    </source>
</evidence>
<evidence type="ECO:0000256" key="2">
    <source>
        <dbReference type="ARBA" id="ARBA00022475"/>
    </source>
</evidence>
<dbReference type="PROSITE" id="PS00237">
    <property type="entry name" value="G_PROTEIN_RECEP_F1_1"/>
    <property type="match status" value="1"/>
</dbReference>
<keyword evidence="7 13" id="KW-0297">G-protein coupled receptor</keyword>
<comment type="similarity">
    <text evidence="13">Belongs to the G-protein coupled receptor 1 family.</text>
</comment>
<dbReference type="PANTHER" id="PTHR24242:SF253">
    <property type="entry name" value="OLFACTORY RECEPTOR-RELATED"/>
    <property type="match status" value="1"/>
</dbReference>
<dbReference type="PRINTS" id="PR00245">
    <property type="entry name" value="OLFACTORYR"/>
</dbReference>
<organism evidence="16 17">
    <name type="scientific">Eleutherodactylus coqui</name>
    <name type="common">Puerto Rican coqui</name>
    <dbReference type="NCBI Taxonomy" id="57060"/>
    <lineage>
        <taxon>Eukaryota</taxon>
        <taxon>Metazoa</taxon>
        <taxon>Chordata</taxon>
        <taxon>Craniata</taxon>
        <taxon>Vertebrata</taxon>
        <taxon>Euteleostomi</taxon>
        <taxon>Amphibia</taxon>
        <taxon>Batrachia</taxon>
        <taxon>Anura</taxon>
        <taxon>Neobatrachia</taxon>
        <taxon>Hyloidea</taxon>
        <taxon>Eleutherodactylidae</taxon>
        <taxon>Eleutherodactylinae</taxon>
        <taxon>Eleutherodactylus</taxon>
        <taxon>Eleutherodactylus</taxon>
    </lineage>
</organism>
<dbReference type="FunFam" id="1.20.1070.10:FF:000010">
    <property type="entry name" value="Olfactory receptor"/>
    <property type="match status" value="1"/>
</dbReference>
<evidence type="ECO:0000313" key="17">
    <source>
        <dbReference type="Proteomes" id="UP000770717"/>
    </source>
</evidence>
<evidence type="ECO:0000256" key="8">
    <source>
        <dbReference type="ARBA" id="ARBA00023136"/>
    </source>
</evidence>
<gene>
    <name evidence="16" type="ORF">GDO78_013639</name>
</gene>
<keyword evidence="9" id="KW-1015">Disulfide bond</keyword>
<reference evidence="16" key="1">
    <citation type="thesis" date="2020" institute="ProQuest LLC" country="789 East Eisenhower Parkway, Ann Arbor, MI, USA">
        <title>Comparative Genomics and Chromosome Evolution.</title>
        <authorList>
            <person name="Mudd A.B."/>
        </authorList>
    </citation>
    <scope>NUCLEOTIDE SEQUENCE</scope>
    <source>
        <strain evidence="16">HN-11 Male</strain>
        <tissue evidence="16">Kidney and liver</tissue>
    </source>
</reference>
<proteinExistence type="inferred from homology"/>
<sequence>MEDYNNTTILLLGFPGLCGFRIVIFLFLLMIYLTTICGNLLVIILVAYSRHLHSPMYFFMTQLTTLDILVTSDIVPNMLHMILNNGSSMLLSECLAQFFFFSFSESSECLLLTVMSYDRYLAICRPLHYHSLMSPMLCLISVAMTWLFSLVVMSVQTINISRLRFPMSNVIDHFFCELDPIIQLSTSSTLTIETFKIYICVPAVLFPLLMIVVSYGSIVRAVLKMKSILRHKAFTTCSSHLTIVFIFYGTLICIYLVPLHGKFIAVRKLLSLSYTVMTPLINPIIYCLRNNDIRKALMTFGR</sequence>
<keyword evidence="11" id="KW-0325">Glycoprotein</keyword>
<dbReference type="Proteomes" id="UP000770717">
    <property type="component" value="Unassembled WGS sequence"/>
</dbReference>
<dbReference type="AlphaFoldDB" id="A0A8J6EFD1"/>
<dbReference type="InterPro" id="IPR050939">
    <property type="entry name" value="Olfactory_GPCR1"/>
</dbReference>
<dbReference type="PANTHER" id="PTHR24242">
    <property type="entry name" value="G-PROTEIN COUPLED RECEPTOR"/>
    <property type="match status" value="1"/>
</dbReference>
<evidence type="ECO:0000256" key="11">
    <source>
        <dbReference type="ARBA" id="ARBA00023180"/>
    </source>
</evidence>
<evidence type="ECO:0000256" key="12">
    <source>
        <dbReference type="ARBA" id="ARBA00023224"/>
    </source>
</evidence>
<evidence type="ECO:0000256" key="14">
    <source>
        <dbReference type="RuleBase" id="RU363047"/>
    </source>
</evidence>
<feature type="transmembrane region" description="Helical" evidence="14">
    <location>
        <begin position="136"/>
        <end position="158"/>
    </location>
</feature>
<keyword evidence="4 13" id="KW-0812">Transmembrane</keyword>
<keyword evidence="6 14" id="KW-1133">Transmembrane helix</keyword>
<evidence type="ECO:0000256" key="5">
    <source>
        <dbReference type="ARBA" id="ARBA00022725"/>
    </source>
</evidence>
<evidence type="ECO:0000256" key="1">
    <source>
        <dbReference type="ARBA" id="ARBA00004651"/>
    </source>
</evidence>
<dbReference type="PRINTS" id="PR00237">
    <property type="entry name" value="GPCRRHODOPSN"/>
</dbReference>
<keyword evidence="3 14" id="KW-0716">Sensory transduction</keyword>
<feature type="transmembrane region" description="Helical" evidence="14">
    <location>
        <begin position="239"/>
        <end position="257"/>
    </location>
</feature>
<evidence type="ECO:0000256" key="10">
    <source>
        <dbReference type="ARBA" id="ARBA00023170"/>
    </source>
</evidence>
<keyword evidence="2 14" id="KW-1003">Cell membrane</keyword>
<evidence type="ECO:0000256" key="6">
    <source>
        <dbReference type="ARBA" id="ARBA00022989"/>
    </source>
</evidence>
<accession>A0A8J6EFD1</accession>
<keyword evidence="17" id="KW-1185">Reference proteome</keyword>
<dbReference type="SUPFAM" id="SSF81321">
    <property type="entry name" value="Family A G protein-coupled receptor-like"/>
    <property type="match status" value="1"/>
</dbReference>
<evidence type="ECO:0000256" key="13">
    <source>
        <dbReference type="RuleBase" id="RU000688"/>
    </source>
</evidence>
<dbReference type="EMBL" id="WNTK01001026">
    <property type="protein sequence ID" value="KAG9468158.1"/>
    <property type="molecule type" value="Genomic_DNA"/>
</dbReference>
<dbReference type="InterPro" id="IPR000276">
    <property type="entry name" value="GPCR_Rhodpsn"/>
</dbReference>
<feature type="domain" description="G-protein coupled receptors family 1 profile" evidence="15">
    <location>
        <begin position="38"/>
        <end position="286"/>
    </location>
</feature>
<dbReference type="PROSITE" id="PS50262">
    <property type="entry name" value="G_PROTEIN_RECEP_F1_2"/>
    <property type="match status" value="1"/>
</dbReference>
<keyword evidence="10 13" id="KW-0675">Receptor</keyword>
<keyword evidence="8 14" id="KW-0472">Membrane</keyword>
<dbReference type="InterPro" id="IPR000725">
    <property type="entry name" value="Olfact_rcpt"/>
</dbReference>
<name>A0A8J6EFD1_ELECQ</name>
<feature type="transmembrane region" description="Helical" evidence="14">
    <location>
        <begin position="195"/>
        <end position="218"/>
    </location>
</feature>
<dbReference type="Pfam" id="PF13853">
    <property type="entry name" value="7tm_4"/>
    <property type="match status" value="1"/>
</dbReference>
<comment type="subcellular location">
    <subcellularLocation>
        <location evidence="1 14">Cell membrane</location>
        <topology evidence="1 14">Multi-pass membrane protein</topology>
    </subcellularLocation>
</comment>
<evidence type="ECO:0000256" key="3">
    <source>
        <dbReference type="ARBA" id="ARBA00022606"/>
    </source>
</evidence>
<protein>
    <recommendedName>
        <fullName evidence="14">Olfactory receptor</fullName>
    </recommendedName>
</protein>
<keyword evidence="12 13" id="KW-0807">Transducer</keyword>
<dbReference type="OrthoDB" id="9444602at2759"/>
<dbReference type="SMART" id="SM01381">
    <property type="entry name" value="7TM_GPCR_Srsx"/>
    <property type="match status" value="1"/>
</dbReference>
<evidence type="ECO:0000259" key="15">
    <source>
        <dbReference type="PROSITE" id="PS50262"/>
    </source>
</evidence>
<dbReference type="GO" id="GO:0004984">
    <property type="term" value="F:olfactory receptor activity"/>
    <property type="evidence" value="ECO:0007669"/>
    <property type="project" value="InterPro"/>
</dbReference>
<dbReference type="GO" id="GO:0005886">
    <property type="term" value="C:plasma membrane"/>
    <property type="evidence" value="ECO:0007669"/>
    <property type="project" value="UniProtKB-SubCell"/>
</dbReference>
<evidence type="ECO:0000313" key="16">
    <source>
        <dbReference type="EMBL" id="KAG9468158.1"/>
    </source>
</evidence>
<feature type="transmembrane region" description="Helical" evidence="14">
    <location>
        <begin position="20"/>
        <end position="48"/>
    </location>
</feature>
<dbReference type="Gene3D" id="1.20.1070.10">
    <property type="entry name" value="Rhodopsin 7-helix transmembrane proteins"/>
    <property type="match status" value="1"/>
</dbReference>